<dbReference type="SUPFAM" id="SSF49313">
    <property type="entry name" value="Cadherin-like"/>
    <property type="match status" value="5"/>
</dbReference>
<dbReference type="PANTHER" id="PTHR24028">
    <property type="entry name" value="CADHERIN-87A"/>
    <property type="match status" value="1"/>
</dbReference>
<feature type="compositionally biased region" description="Low complexity" evidence="9">
    <location>
        <begin position="1691"/>
        <end position="1706"/>
    </location>
</feature>
<feature type="region of interest" description="Disordered" evidence="9">
    <location>
        <begin position="1760"/>
        <end position="1797"/>
    </location>
</feature>
<evidence type="ECO:0000256" key="8">
    <source>
        <dbReference type="PROSITE-ProRule" id="PRU00043"/>
    </source>
</evidence>
<feature type="compositionally biased region" description="Polar residues" evidence="9">
    <location>
        <begin position="1599"/>
        <end position="1612"/>
    </location>
</feature>
<keyword evidence="7" id="KW-0325">Glycoprotein</keyword>
<evidence type="ECO:0000313" key="12">
    <source>
        <dbReference type="Proteomes" id="UP000050795"/>
    </source>
</evidence>
<dbReference type="InterPro" id="IPR020894">
    <property type="entry name" value="Cadherin_CS"/>
</dbReference>
<name>A0AA85ITH1_TRIRE</name>
<keyword evidence="12" id="KW-1185">Reference proteome</keyword>
<dbReference type="PRINTS" id="PR00205">
    <property type="entry name" value="CADHERIN"/>
</dbReference>
<feature type="compositionally biased region" description="Acidic residues" evidence="9">
    <location>
        <begin position="1447"/>
        <end position="1459"/>
    </location>
</feature>
<keyword evidence="3" id="KW-0677">Repeat</keyword>
<feature type="domain" description="Cadherin" evidence="11">
    <location>
        <begin position="39"/>
        <end position="200"/>
    </location>
</feature>
<dbReference type="GO" id="GO:0005509">
    <property type="term" value="F:calcium ion binding"/>
    <property type="evidence" value="ECO:0007669"/>
    <property type="project" value="UniProtKB-UniRule"/>
</dbReference>
<dbReference type="InterPro" id="IPR002126">
    <property type="entry name" value="Cadherin-like_dom"/>
</dbReference>
<dbReference type="PANTHER" id="PTHR24028:SF146">
    <property type="entry name" value="CADHERIN 96CB, ISOFORM D-RELATED"/>
    <property type="match status" value="1"/>
</dbReference>
<reference evidence="13" key="2">
    <citation type="submission" date="2023-11" db="UniProtKB">
        <authorList>
            <consortium name="WormBaseParasite"/>
        </authorList>
    </citation>
    <scope>IDENTIFICATION</scope>
</reference>
<organism evidence="12 13">
    <name type="scientific">Trichobilharzia regenti</name>
    <name type="common">Nasal bird schistosome</name>
    <dbReference type="NCBI Taxonomy" id="157069"/>
    <lineage>
        <taxon>Eukaryota</taxon>
        <taxon>Metazoa</taxon>
        <taxon>Spiralia</taxon>
        <taxon>Lophotrochozoa</taxon>
        <taxon>Platyhelminthes</taxon>
        <taxon>Trematoda</taxon>
        <taxon>Digenea</taxon>
        <taxon>Strigeidida</taxon>
        <taxon>Schistosomatoidea</taxon>
        <taxon>Schistosomatidae</taxon>
        <taxon>Trichobilharzia</taxon>
    </lineage>
</organism>
<feature type="domain" description="Cadherin" evidence="11">
    <location>
        <begin position="610"/>
        <end position="745"/>
    </location>
</feature>
<keyword evidence="2 10" id="KW-0812">Transmembrane</keyword>
<evidence type="ECO:0000256" key="9">
    <source>
        <dbReference type="SAM" id="MobiDB-lite"/>
    </source>
</evidence>
<keyword evidence="5 10" id="KW-1133">Transmembrane helix</keyword>
<keyword evidence="4 8" id="KW-0106">Calcium</keyword>
<protein>
    <recommendedName>
        <fullName evidence="11">Cadherin domain-containing protein</fullName>
    </recommendedName>
</protein>
<dbReference type="PROSITE" id="PS50268">
    <property type="entry name" value="CADHERIN_2"/>
    <property type="match status" value="7"/>
</dbReference>
<evidence type="ECO:0000256" key="6">
    <source>
        <dbReference type="ARBA" id="ARBA00023136"/>
    </source>
</evidence>
<evidence type="ECO:0000256" key="4">
    <source>
        <dbReference type="ARBA" id="ARBA00022837"/>
    </source>
</evidence>
<dbReference type="GO" id="GO:0005886">
    <property type="term" value="C:plasma membrane"/>
    <property type="evidence" value="ECO:0007669"/>
    <property type="project" value="InterPro"/>
</dbReference>
<dbReference type="Gene3D" id="2.60.40.60">
    <property type="entry name" value="Cadherins"/>
    <property type="match status" value="7"/>
</dbReference>
<evidence type="ECO:0000256" key="5">
    <source>
        <dbReference type="ARBA" id="ARBA00022989"/>
    </source>
</evidence>
<evidence type="ECO:0000313" key="13">
    <source>
        <dbReference type="WBParaSite" id="TREG1_109550.1"/>
    </source>
</evidence>
<comment type="subcellular location">
    <subcellularLocation>
        <location evidence="1">Membrane</location>
        <topology evidence="1">Single-pass membrane protein</topology>
    </subcellularLocation>
</comment>
<dbReference type="Pfam" id="PF00028">
    <property type="entry name" value="Cadherin"/>
    <property type="match status" value="1"/>
</dbReference>
<feature type="domain" description="Cadherin" evidence="11">
    <location>
        <begin position="761"/>
        <end position="875"/>
    </location>
</feature>
<dbReference type="GO" id="GO:0007156">
    <property type="term" value="P:homophilic cell adhesion via plasma membrane adhesion molecules"/>
    <property type="evidence" value="ECO:0007669"/>
    <property type="project" value="InterPro"/>
</dbReference>
<feature type="region of interest" description="Disordered" evidence="9">
    <location>
        <begin position="1684"/>
        <end position="1715"/>
    </location>
</feature>
<proteinExistence type="predicted"/>
<feature type="compositionally biased region" description="Low complexity" evidence="9">
    <location>
        <begin position="1760"/>
        <end position="1783"/>
    </location>
</feature>
<feature type="region of interest" description="Disordered" evidence="9">
    <location>
        <begin position="1592"/>
        <end position="1624"/>
    </location>
</feature>
<feature type="domain" description="Cadherin" evidence="11">
    <location>
        <begin position="248"/>
        <end position="380"/>
    </location>
</feature>
<dbReference type="InterPro" id="IPR050174">
    <property type="entry name" value="Protocadherin/Cadherin-CA"/>
</dbReference>
<sequence>MMQLSVWVDFYRHISTSSILTLLLTIHIHQKTSPQLINAQTSRVIRIKENTPAGTVIIPDVINFLYSRSYSPTDAYDIEKGKKTDHLLAIGNSVMQGANWFAIDEVKKSLYIKIPPDRDALCPSEQKLPETAVSIAHGGIEFPEYNLNPGAKYNLQLTSNNVDNNDCIIKLSIIHGSSSNPSFDMLTIIIEDINDHAPTFKDIQNNMDTKTNEFVISVLETPRLADKKDDGGIKHRIDHKPIRILLPTATDPDQGVNSVKGYRLEGEDAFLFRLEVGPSIDNDLNHRMHKEFQQVGLFQDHKTNRLWLVPVGSGGATGVAGGVGGTIGGSDSLNIGELDKEHRGEYHLVLVAYDGGSPSRIGKLPIKLIVEDVNDHAPEFNQEFYTGRMSENDPGGHVIFEFSARDRDNTKEHGIVKFRIPGQNEPSQGQGQYENNVNTGQRERISLSESQLIAAELFAIEYAFEKSSDVISNQENYQNSTTYGRLIVKRQSKEKIQAAASKAIAIARQNQISGSSKLSSNFALQQAHITELSSSSDQLHFFIEAYDNAPIPLITKVPVIILITDVNDHPPQIFISYLRPTRPLTQVNLYNNDRRQMWGKITENLDRAMIAQVTVTDKDATFTNTDVVCKTNDSRFSLEEITNGIDRPEDLSSYWGRNVLYGTNNLDPKSHQLDWHATSKPLTKMYKLMSVSSLDREFNDVQPSFIKFSIICIDNQHNELPGGSLTSQADVFLEIEDANDNPPVFDHGEYTFHLPENHPKVKSEHNINLSENERYSIGAVHAKDKDEGIHGNIEYKLISNPSGSIQIDEFSGMLYAIQPFDREVMSELIFQVVAIDCVHQNGSSSNEQCDPSMRLTGTANVRVIIDDLNDSPPIFQEGNYHFEVEEGVDLVKVGQVWAVDADQDEAARISYRLAVGMNNRFKESTPVEGNYVEQGVKPSTNQNLYDEALEITTHFQIDPRSGLIHLKGRLDRERRAHYEFVVLAVDNPRAIPTKLAGNSRHISSEVIQFTSTVTVLITVLDHNDNAPRILSPLNHVEFMLSPDQLIAGNTIFTIRATDPDLGENGTIEYKLLHVEDDLGSWNSGETSQRTVQGNHNHQNITEPSVQYAHKTSDPKEISDIYPFAVDRTAGICYLRENLPPLNVDGPRAYMLRILAYDLGRPESLNTTLIVRVVRQIASSGDVANGVLYSNRMITKEYRQIGRLESQHNLLSSNGHSSGVDVKAGTWTSSGQARISDRTMVVILSSVFVLLLLTTIVLLLLVRYRRLLIRNIPLEQSLACDGPDSKANEGFAAGKPLSPSQNNLNGFSGFFGEVVTAPWVRGSTSPIACPTPYNYPTIYNTGVSRSRGCIINPNACWSPTTTLCKSPVSNTENQRKFMQTPTSMCHTSPTHTFRLLPTFTGGVNSSNGNSGNNEAGRLFDSSISGGNSTFSGLPGGFILQNYSLRDDADDGDDIDGEDGEGGAGNNRTFQDITTNNQITTTTMKNRLQNSTEKRDLQNPMSEQIFSKSLANNLHCQNKLCETSEMTQSFSSLKRTAISLEELNDYKDETNSRNYSRLVRFQLTQDEIEANNDPVNCVHLPNRSEYQTLTSFHRDEEKYSPNPNTSLSSSWIKHNQTEEESSQAFSNPYDQLNCKVRFKPFKTNGNNNNSTFKNIHTTNNGCNNNTTTNNNNNSSLFQDFFQLQPLTSNQHPEGNNNNNNKTGSSENTSKSDDFYLSNDIHRSDNDFFQINKTVTKLSKLNPVSDCSTVDCMHNMINCNRNHNDHNNNNSNNKNSNSGNNKSPSKSSEDKKLLKSTRQPKVVTLISPKKEPTIIMNETQCLFTDKGNGIVNKSLNTEGSFV</sequence>
<evidence type="ECO:0000256" key="7">
    <source>
        <dbReference type="ARBA" id="ARBA00023180"/>
    </source>
</evidence>
<dbReference type="WBParaSite" id="TREG1_109550.1">
    <property type="protein sequence ID" value="TREG1_109550.1"/>
    <property type="gene ID" value="TREG1_109550"/>
</dbReference>
<evidence type="ECO:0000259" key="11">
    <source>
        <dbReference type="PROSITE" id="PS50268"/>
    </source>
</evidence>
<reference evidence="12" key="1">
    <citation type="submission" date="2022-06" db="EMBL/GenBank/DDBJ databases">
        <authorList>
            <person name="Berger JAMES D."/>
            <person name="Berger JAMES D."/>
        </authorList>
    </citation>
    <scope>NUCLEOTIDE SEQUENCE [LARGE SCALE GENOMIC DNA]</scope>
</reference>
<evidence type="ECO:0000256" key="3">
    <source>
        <dbReference type="ARBA" id="ARBA00022737"/>
    </source>
</evidence>
<dbReference type="SMART" id="SM00112">
    <property type="entry name" value="CA"/>
    <property type="match status" value="6"/>
</dbReference>
<feature type="domain" description="Cadherin" evidence="11">
    <location>
        <begin position="1048"/>
        <end position="1172"/>
    </location>
</feature>
<keyword evidence="6 10" id="KW-0472">Membrane</keyword>
<evidence type="ECO:0000256" key="1">
    <source>
        <dbReference type="ARBA" id="ARBA00004167"/>
    </source>
</evidence>
<evidence type="ECO:0000256" key="2">
    <source>
        <dbReference type="ARBA" id="ARBA00022692"/>
    </source>
</evidence>
<feature type="domain" description="Cadherin" evidence="11">
    <location>
        <begin position="381"/>
        <end position="573"/>
    </location>
</feature>
<dbReference type="Proteomes" id="UP000050795">
    <property type="component" value="Unassembled WGS sequence"/>
</dbReference>
<accession>A0AA85ITH1</accession>
<feature type="domain" description="Cadherin" evidence="11">
    <location>
        <begin position="876"/>
        <end position="1029"/>
    </location>
</feature>
<dbReference type="CDD" id="cd11304">
    <property type="entry name" value="Cadherin_repeat"/>
    <property type="match status" value="5"/>
</dbReference>
<feature type="region of interest" description="Disordered" evidence="9">
    <location>
        <begin position="1447"/>
        <end position="1469"/>
    </location>
</feature>
<feature type="transmembrane region" description="Helical" evidence="10">
    <location>
        <begin position="1239"/>
        <end position="1261"/>
    </location>
</feature>
<evidence type="ECO:0000256" key="10">
    <source>
        <dbReference type="SAM" id="Phobius"/>
    </source>
</evidence>
<dbReference type="PROSITE" id="PS00232">
    <property type="entry name" value="CADHERIN_1"/>
    <property type="match status" value="5"/>
</dbReference>
<dbReference type="InterPro" id="IPR015919">
    <property type="entry name" value="Cadherin-like_sf"/>
</dbReference>